<name>A0AA43QST7_9LECA</name>
<accession>A0AA43QST7</accession>
<dbReference type="Pfam" id="PF09229">
    <property type="entry name" value="Aha1_N"/>
    <property type="match status" value="1"/>
</dbReference>
<dbReference type="AlphaFoldDB" id="A0AA43QST7"/>
<dbReference type="Gene3D" id="3.15.10.20">
    <property type="entry name" value="Activator of Hsp90 ATPase Aha1, N-terminal domain"/>
    <property type="match status" value="1"/>
</dbReference>
<dbReference type="PANTHER" id="PTHR13009:SF22">
    <property type="entry name" value="LD43819P"/>
    <property type="match status" value="1"/>
</dbReference>
<dbReference type="GO" id="GO:0051087">
    <property type="term" value="F:protein-folding chaperone binding"/>
    <property type="evidence" value="ECO:0007669"/>
    <property type="project" value="InterPro"/>
</dbReference>
<keyword evidence="5" id="KW-1185">Reference proteome</keyword>
<feature type="domain" description="Activator of Hsp90 ATPase AHSA1-like N-terminal" evidence="3">
    <location>
        <begin position="13"/>
        <end position="146"/>
    </location>
</feature>
<dbReference type="GO" id="GO:0001671">
    <property type="term" value="F:ATPase activator activity"/>
    <property type="evidence" value="ECO:0007669"/>
    <property type="project" value="InterPro"/>
</dbReference>
<dbReference type="SUPFAM" id="SSF55961">
    <property type="entry name" value="Bet v1-like"/>
    <property type="match status" value="1"/>
</dbReference>
<evidence type="ECO:0000259" key="3">
    <source>
        <dbReference type="SMART" id="SM01000"/>
    </source>
</evidence>
<comment type="caution">
    <text evidence="4">The sequence shown here is derived from an EMBL/GenBank/DDBJ whole genome shotgun (WGS) entry which is preliminary data.</text>
</comment>
<dbReference type="InterPro" id="IPR023393">
    <property type="entry name" value="START-like_dom_sf"/>
</dbReference>
<dbReference type="GO" id="GO:0005829">
    <property type="term" value="C:cytosol"/>
    <property type="evidence" value="ECO:0007669"/>
    <property type="project" value="TreeGrafter"/>
</dbReference>
<organism evidence="4 5">
    <name type="scientific">Ramalina farinacea</name>
    <dbReference type="NCBI Taxonomy" id="258253"/>
    <lineage>
        <taxon>Eukaryota</taxon>
        <taxon>Fungi</taxon>
        <taxon>Dikarya</taxon>
        <taxon>Ascomycota</taxon>
        <taxon>Pezizomycotina</taxon>
        <taxon>Lecanoromycetes</taxon>
        <taxon>OSLEUM clade</taxon>
        <taxon>Lecanoromycetidae</taxon>
        <taxon>Lecanorales</taxon>
        <taxon>Lecanorineae</taxon>
        <taxon>Ramalinaceae</taxon>
        <taxon>Ramalina</taxon>
    </lineage>
</organism>
<dbReference type="PANTHER" id="PTHR13009">
    <property type="entry name" value="HEAT SHOCK PROTEIN 90 HSP90 CO-CHAPERONE AHA-1"/>
    <property type="match status" value="1"/>
</dbReference>
<proteinExistence type="inferred from homology"/>
<dbReference type="Proteomes" id="UP001161017">
    <property type="component" value="Unassembled WGS sequence"/>
</dbReference>
<dbReference type="Gene3D" id="3.30.530.20">
    <property type="match status" value="1"/>
</dbReference>
<dbReference type="EMBL" id="JAPUFD010000016">
    <property type="protein sequence ID" value="MDI1491991.1"/>
    <property type="molecule type" value="Genomic_DNA"/>
</dbReference>
<dbReference type="GO" id="GO:0006457">
    <property type="term" value="P:protein folding"/>
    <property type="evidence" value="ECO:0007669"/>
    <property type="project" value="TreeGrafter"/>
</dbReference>
<dbReference type="InterPro" id="IPR013538">
    <property type="entry name" value="ASHA1/2-like_C"/>
</dbReference>
<dbReference type="CDD" id="cd08892">
    <property type="entry name" value="SRPBCC_Aha1"/>
    <property type="match status" value="1"/>
</dbReference>
<evidence type="ECO:0000313" key="5">
    <source>
        <dbReference type="Proteomes" id="UP001161017"/>
    </source>
</evidence>
<evidence type="ECO:0000256" key="2">
    <source>
        <dbReference type="SAM" id="MobiDB-lite"/>
    </source>
</evidence>
<dbReference type="InterPro" id="IPR036338">
    <property type="entry name" value="Aha1"/>
</dbReference>
<dbReference type="InterPro" id="IPR015310">
    <property type="entry name" value="AHSA1-like_N"/>
</dbReference>
<feature type="region of interest" description="Disordered" evidence="2">
    <location>
        <begin position="146"/>
        <end position="196"/>
    </location>
</feature>
<reference evidence="4" key="1">
    <citation type="journal article" date="2023" name="Genome Biol. Evol.">
        <title>First Whole Genome Sequence and Flow Cytometry Genome Size Data for the Lichen-Forming Fungus Ramalina farinacea (Ascomycota).</title>
        <authorList>
            <person name="Llewellyn T."/>
            <person name="Mian S."/>
            <person name="Hill R."/>
            <person name="Leitch I.J."/>
            <person name="Gaya E."/>
        </authorList>
    </citation>
    <scope>NUCLEOTIDE SEQUENCE</scope>
    <source>
        <strain evidence="4">LIQ254RAFAR</strain>
    </source>
</reference>
<evidence type="ECO:0000256" key="1">
    <source>
        <dbReference type="ARBA" id="ARBA00006817"/>
    </source>
</evidence>
<gene>
    <name evidence="4" type="primary">AHA1</name>
    <name evidence="4" type="ORF">OHK93_003202</name>
</gene>
<sequence length="332" mass="36847">MVLHNPNNWHWVNKDVREWARDYLEKNLVGISAEQNDISAKVSKVTSMDGDVDVSQRKGKVITLFDVKVQLEYEGDTKDEEDVTGTITIPEVAHDTEEDEYVFEMDIHSDSSSKQPVKDLVRSKITPQLRKKLAQLGPALITEHGKDLQHATGATPELPKSKITSSSSVSQSTAKTTTPSTSAAQKTSSNGTSNVNTISITSSEEFRTTAQELYTTFTSPDRLTAFMRAPPTLYEGAKPGSKFSFFGGNVSGAYVSLGEPTQIVQKWRLGSWPAGHYSTLKIEFDQNDRDAVTVMRVQWDGVPVGEEEVVRRNWGEFYVRSIKTTFGFGTIL</sequence>
<dbReference type="Pfam" id="PF08327">
    <property type="entry name" value="AHSA1"/>
    <property type="match status" value="1"/>
</dbReference>
<dbReference type="SMART" id="SM01000">
    <property type="entry name" value="Aha1_N"/>
    <property type="match status" value="1"/>
</dbReference>
<evidence type="ECO:0000313" key="4">
    <source>
        <dbReference type="EMBL" id="MDI1491991.1"/>
    </source>
</evidence>
<feature type="compositionally biased region" description="Low complexity" evidence="2">
    <location>
        <begin position="161"/>
        <end position="196"/>
    </location>
</feature>
<dbReference type="SUPFAM" id="SSF103111">
    <property type="entry name" value="Activator of Hsp90 ATPase, Aha1"/>
    <property type="match status" value="1"/>
</dbReference>
<protein>
    <submittedName>
        <fullName evidence="4">Co-chaperone</fullName>
    </submittedName>
</protein>
<comment type="similarity">
    <text evidence="1">Belongs to the AHA1 family.</text>
</comment>